<evidence type="ECO:0000259" key="2">
    <source>
        <dbReference type="Pfam" id="PF00135"/>
    </source>
</evidence>
<name>A0A2T2NWY0_CORCC</name>
<accession>A0A2T2NWY0</accession>
<dbReference type="AlphaFoldDB" id="A0A2T2NWY0"/>
<dbReference type="STRING" id="1448308.A0A2T2NWY0"/>
<keyword evidence="1" id="KW-0732">Signal</keyword>
<gene>
    <name evidence="3" type="ORF">BS50DRAFT_608629</name>
</gene>
<keyword evidence="4" id="KW-1185">Reference proteome</keyword>
<dbReference type="SUPFAM" id="SSF53474">
    <property type="entry name" value="alpha/beta-Hydrolases"/>
    <property type="match status" value="1"/>
</dbReference>
<evidence type="ECO:0000313" key="4">
    <source>
        <dbReference type="Proteomes" id="UP000240883"/>
    </source>
</evidence>
<dbReference type="GO" id="GO:0016787">
    <property type="term" value="F:hydrolase activity"/>
    <property type="evidence" value="ECO:0007669"/>
    <property type="project" value="UniProtKB-KW"/>
</dbReference>
<dbReference type="Gene3D" id="3.40.50.1820">
    <property type="entry name" value="alpha/beta hydrolase"/>
    <property type="match status" value="1"/>
</dbReference>
<feature type="chain" id="PRO_5015625281" evidence="1">
    <location>
        <begin position="19"/>
        <end position="561"/>
    </location>
</feature>
<proteinExistence type="predicted"/>
<evidence type="ECO:0000313" key="3">
    <source>
        <dbReference type="EMBL" id="PSN69927.1"/>
    </source>
</evidence>
<dbReference type="Proteomes" id="UP000240883">
    <property type="component" value="Unassembled WGS sequence"/>
</dbReference>
<keyword evidence="3" id="KW-0378">Hydrolase</keyword>
<feature type="domain" description="Carboxylesterase type B" evidence="2">
    <location>
        <begin position="25"/>
        <end position="528"/>
    </location>
</feature>
<reference evidence="3 4" key="1">
    <citation type="journal article" date="2018" name="Front. Microbiol.">
        <title>Genome-Wide Analysis of Corynespora cassiicola Leaf Fall Disease Putative Effectors.</title>
        <authorList>
            <person name="Lopez D."/>
            <person name="Ribeiro S."/>
            <person name="Label P."/>
            <person name="Fumanal B."/>
            <person name="Venisse J.S."/>
            <person name="Kohler A."/>
            <person name="de Oliveira R.R."/>
            <person name="Labutti K."/>
            <person name="Lipzen A."/>
            <person name="Lail K."/>
            <person name="Bauer D."/>
            <person name="Ohm R.A."/>
            <person name="Barry K.W."/>
            <person name="Spatafora J."/>
            <person name="Grigoriev I.V."/>
            <person name="Martin F.M."/>
            <person name="Pujade-Renaud V."/>
        </authorList>
    </citation>
    <scope>NUCLEOTIDE SEQUENCE [LARGE SCALE GENOMIC DNA]</scope>
    <source>
        <strain evidence="3 4">Philippines</strain>
    </source>
</reference>
<dbReference type="EMBL" id="KZ678132">
    <property type="protein sequence ID" value="PSN69927.1"/>
    <property type="molecule type" value="Genomic_DNA"/>
</dbReference>
<dbReference type="Pfam" id="PF00135">
    <property type="entry name" value="COesterase"/>
    <property type="match status" value="1"/>
</dbReference>
<organism evidence="3 4">
    <name type="scientific">Corynespora cassiicola Philippines</name>
    <dbReference type="NCBI Taxonomy" id="1448308"/>
    <lineage>
        <taxon>Eukaryota</taxon>
        <taxon>Fungi</taxon>
        <taxon>Dikarya</taxon>
        <taxon>Ascomycota</taxon>
        <taxon>Pezizomycotina</taxon>
        <taxon>Dothideomycetes</taxon>
        <taxon>Pleosporomycetidae</taxon>
        <taxon>Pleosporales</taxon>
        <taxon>Corynesporascaceae</taxon>
        <taxon>Corynespora</taxon>
    </lineage>
</organism>
<evidence type="ECO:0000256" key="1">
    <source>
        <dbReference type="SAM" id="SignalP"/>
    </source>
</evidence>
<dbReference type="OrthoDB" id="408631at2759"/>
<dbReference type="PANTHER" id="PTHR11559">
    <property type="entry name" value="CARBOXYLESTERASE"/>
    <property type="match status" value="1"/>
</dbReference>
<dbReference type="InterPro" id="IPR002018">
    <property type="entry name" value="CarbesteraseB"/>
</dbReference>
<sequence>MHILYGLLLFTLLGETHALKPAQTDPVVEIRNGPLQGIRSSTYDQDFFLGIPYAQPPLGNLRFRPPQPLNTTWQEPRSVEEYSPVCYQEGGGQLVGSDDCLSINVVRPAGIDASAKLPVLVFIHGGGFFNGSNSAPAQNLSFIVQESVRMGSPIIAVNLNYRLHIFGFLWGPVVEAAGLGNLGLRDQRLALEWIHENIESFGADPTKVTIWGSSAGALSVGSHLTLNGGRDDGLFRGAIFSSGSGLVSEFGEVPRSPTWEGAYQQLQEATGCTSVNDSLQCLRELPAHELGQIALNISFPSFLHIIDGVFIQQPRHESLRQGKFIHVPIIHGITSDDGDATAIGSSINTTQQWESWIRASTGANNESIQAISALYPDIPRLGLPETLSGRPTGELAHYGAQWKRALAFAGDRDFHAPKRAVVRHWASLNLTAYSYHFNVYTKDLDIARGVGHFAELPFIFMNTEGAGYQNRIDPFAGTPDSYKEVARIMGRMWISFANHLNPNQNGVVDGQWPRYDLRSPQNIVFDANVTSLVFTEPDTYRSEQIEYLNSKMFNLSLESGV</sequence>
<feature type="signal peptide" evidence="1">
    <location>
        <begin position="1"/>
        <end position="18"/>
    </location>
</feature>
<dbReference type="InterPro" id="IPR029058">
    <property type="entry name" value="AB_hydrolase_fold"/>
</dbReference>
<dbReference type="InterPro" id="IPR050309">
    <property type="entry name" value="Type-B_Carboxylest/Lipase"/>
</dbReference>
<protein>
    <submittedName>
        <fullName evidence="3">Alpha/beta-hydrolase</fullName>
    </submittedName>
</protein>